<dbReference type="InterPro" id="IPR014886">
    <property type="entry name" value="La_xRRM"/>
</dbReference>
<evidence type="ECO:0000313" key="6">
    <source>
        <dbReference type="Proteomes" id="UP000714275"/>
    </source>
</evidence>
<feature type="region of interest" description="Disordered" evidence="3">
    <location>
        <begin position="69"/>
        <end position="115"/>
    </location>
</feature>
<feature type="compositionally biased region" description="Polar residues" evidence="3">
    <location>
        <begin position="76"/>
        <end position="88"/>
    </location>
</feature>
<feature type="compositionally biased region" description="Basic and acidic residues" evidence="3">
    <location>
        <begin position="512"/>
        <end position="522"/>
    </location>
</feature>
<feature type="region of interest" description="Disordered" evidence="3">
    <location>
        <begin position="499"/>
        <end position="529"/>
    </location>
</feature>
<dbReference type="GO" id="GO:1904868">
    <property type="term" value="P:telomerase catalytic core complex assembly"/>
    <property type="evidence" value="ECO:0007669"/>
    <property type="project" value="InterPro"/>
</dbReference>
<dbReference type="PROSITE" id="PS51939">
    <property type="entry name" value="XRRM"/>
    <property type="match status" value="1"/>
</dbReference>
<dbReference type="Pfam" id="PF19977">
    <property type="entry name" value="xRRM"/>
    <property type="match status" value="1"/>
</dbReference>
<keyword evidence="1 2" id="KW-0694">RNA-binding</keyword>
<dbReference type="AlphaFoldDB" id="A0A9P7A7J2"/>
<accession>A0A9P7A7J2</accession>
<organism evidence="5 6">
    <name type="scientific">Suillus placidus</name>
    <dbReference type="NCBI Taxonomy" id="48579"/>
    <lineage>
        <taxon>Eukaryota</taxon>
        <taxon>Fungi</taxon>
        <taxon>Dikarya</taxon>
        <taxon>Basidiomycota</taxon>
        <taxon>Agaricomycotina</taxon>
        <taxon>Agaricomycetes</taxon>
        <taxon>Agaricomycetidae</taxon>
        <taxon>Boletales</taxon>
        <taxon>Suillineae</taxon>
        <taxon>Suillaceae</taxon>
        <taxon>Suillus</taxon>
    </lineage>
</organism>
<feature type="domain" description="XRRM" evidence="4">
    <location>
        <begin position="372"/>
        <end position="529"/>
    </location>
</feature>
<dbReference type="Proteomes" id="UP000714275">
    <property type="component" value="Unassembled WGS sequence"/>
</dbReference>
<evidence type="ECO:0000256" key="2">
    <source>
        <dbReference type="PROSITE-ProRule" id="PRU01288"/>
    </source>
</evidence>
<evidence type="ECO:0000313" key="5">
    <source>
        <dbReference type="EMBL" id="KAG1782921.1"/>
    </source>
</evidence>
<dbReference type="EMBL" id="JABBWD010000002">
    <property type="protein sequence ID" value="KAG1782921.1"/>
    <property type="molecule type" value="Genomic_DNA"/>
</dbReference>
<dbReference type="InterPro" id="IPR045537">
    <property type="entry name" value="Lar7_xRRM"/>
</dbReference>
<dbReference type="GO" id="GO:1990904">
    <property type="term" value="C:ribonucleoprotein complex"/>
    <property type="evidence" value="ECO:0007669"/>
    <property type="project" value="UniProtKB-UniRule"/>
</dbReference>
<name>A0A9P7A7J2_9AGAM</name>
<dbReference type="InterPro" id="IPR012677">
    <property type="entry name" value="Nucleotide-bd_a/b_plait_sf"/>
</dbReference>
<dbReference type="GO" id="GO:0070034">
    <property type="term" value="F:telomerase RNA binding"/>
    <property type="evidence" value="ECO:0007669"/>
    <property type="project" value="InterPro"/>
</dbReference>
<gene>
    <name evidence="5" type="ORF">EV702DRAFT_1040730</name>
</gene>
<protein>
    <recommendedName>
        <fullName evidence="4">XRRM domain-containing protein</fullName>
    </recommendedName>
</protein>
<evidence type="ECO:0000256" key="1">
    <source>
        <dbReference type="ARBA" id="ARBA00022884"/>
    </source>
</evidence>
<dbReference type="Gene3D" id="3.30.70.330">
    <property type="match status" value="1"/>
</dbReference>
<comment type="caution">
    <text evidence="5">The sequence shown here is derived from an EMBL/GenBank/DDBJ whole genome shotgun (WGS) entry which is preliminary data.</text>
</comment>
<proteinExistence type="predicted"/>
<keyword evidence="6" id="KW-1185">Reference proteome</keyword>
<evidence type="ECO:0000259" key="4">
    <source>
        <dbReference type="PROSITE" id="PS51939"/>
    </source>
</evidence>
<sequence>MPILTVRTLGLEKAVVSRDWNHWTRQANSEQYRRGVSWAMAVDRAERIILDRLANQMASPSFAFIPRNIHKGGKQQGTSAHVPSSHSLEPTPGIERESAYPGPSVSDRGKWKVSEPSAKPVYNEKDISILVVLAFSDYALWLDSDLRRKTEESLQSEEHDAGFLPLSYLMRRAFGRENLGQEYMPTEANAVKAIRTYASDVLEENIPAQYHTTPGIIRFAQGLLSHCPGSSGLIPIQNVTLPPHHLDKTEDRPKCKGFALVTLCNAELCQIFLESWPWTLPFQLSESDDSGLAEDNLETKEALKFGFRTLSKACWDKLNQEYLAYRQKLINELADANEPPDISPNSDARDVADDILEDTPAPPRNVTTTYSPYPFGCLVFARNLHLETNKTTLRALFATAFESSPVDPAGIDYVDFNKGMDSHHQCYLRLASPDHGRVLVDRFSSQPVVQSHGLDDIGKTPGASQNPITTEIIEGKKEELYWEKVPEKVRRQAVEKAVKAVIGKQSSAPPHTAHEYSKESRPQKRRNRG</sequence>
<dbReference type="OrthoDB" id="439993at2759"/>
<evidence type="ECO:0000256" key="3">
    <source>
        <dbReference type="SAM" id="MobiDB-lite"/>
    </source>
</evidence>
<reference evidence="5" key="1">
    <citation type="journal article" date="2020" name="New Phytol.">
        <title>Comparative genomics reveals dynamic genome evolution in host specialist ectomycorrhizal fungi.</title>
        <authorList>
            <person name="Lofgren L.A."/>
            <person name="Nguyen N.H."/>
            <person name="Vilgalys R."/>
            <person name="Ruytinx J."/>
            <person name="Liao H.L."/>
            <person name="Branco S."/>
            <person name="Kuo A."/>
            <person name="LaButti K."/>
            <person name="Lipzen A."/>
            <person name="Andreopoulos W."/>
            <person name="Pangilinan J."/>
            <person name="Riley R."/>
            <person name="Hundley H."/>
            <person name="Na H."/>
            <person name="Barry K."/>
            <person name="Grigoriev I.V."/>
            <person name="Stajich J.E."/>
            <person name="Kennedy P.G."/>
        </authorList>
    </citation>
    <scope>NUCLEOTIDE SEQUENCE</scope>
    <source>
        <strain evidence="5">DOB743</strain>
    </source>
</reference>